<evidence type="ECO:0000256" key="6">
    <source>
        <dbReference type="ARBA" id="ARBA00022840"/>
    </source>
</evidence>
<comment type="similarity">
    <text evidence="8">Belongs to the tRNA(Ile)-lysidine synthase family.</text>
</comment>
<keyword evidence="4 8" id="KW-0819">tRNA processing</keyword>
<proteinExistence type="inferred from homology"/>
<accession>A0A9E7DKI1</accession>
<keyword evidence="5 8" id="KW-0547">Nucleotide-binding</keyword>
<dbReference type="SUPFAM" id="SSF82829">
    <property type="entry name" value="MesJ substrate recognition domain-like"/>
    <property type="match status" value="1"/>
</dbReference>
<dbReference type="EMBL" id="CP096649">
    <property type="protein sequence ID" value="UQK59556.1"/>
    <property type="molecule type" value="Genomic_DNA"/>
</dbReference>
<dbReference type="PANTHER" id="PTHR43033">
    <property type="entry name" value="TRNA(ILE)-LYSIDINE SYNTHASE-RELATED"/>
    <property type="match status" value="1"/>
</dbReference>
<evidence type="ECO:0000256" key="5">
    <source>
        <dbReference type="ARBA" id="ARBA00022741"/>
    </source>
</evidence>
<keyword evidence="3 8" id="KW-0436">Ligase</keyword>
<dbReference type="SUPFAM" id="SSF56037">
    <property type="entry name" value="PheT/TilS domain"/>
    <property type="match status" value="1"/>
</dbReference>
<evidence type="ECO:0000259" key="9">
    <source>
        <dbReference type="SMART" id="SM00977"/>
    </source>
</evidence>
<dbReference type="RefSeq" id="WP_249242969.1">
    <property type="nucleotide sequence ID" value="NZ_CP096649.1"/>
</dbReference>
<comment type="function">
    <text evidence="8">Ligates lysine onto the cytidine present at position 34 of the AUA codon-specific tRNA(Ile) that contains the anticodon CAU, in an ATP-dependent manner. Cytidine is converted to lysidine, thus changing the amino acid specificity of the tRNA from methionine to isoleucine.</text>
</comment>
<dbReference type="Gene3D" id="1.20.59.20">
    <property type="match status" value="1"/>
</dbReference>
<dbReference type="GO" id="GO:0005524">
    <property type="term" value="F:ATP binding"/>
    <property type="evidence" value="ECO:0007669"/>
    <property type="project" value="UniProtKB-UniRule"/>
</dbReference>
<evidence type="ECO:0000256" key="8">
    <source>
        <dbReference type="HAMAP-Rule" id="MF_01161"/>
    </source>
</evidence>
<evidence type="ECO:0000313" key="11">
    <source>
        <dbReference type="Proteomes" id="UP000831151"/>
    </source>
</evidence>
<evidence type="ECO:0000256" key="4">
    <source>
        <dbReference type="ARBA" id="ARBA00022694"/>
    </source>
</evidence>
<reference evidence="10" key="1">
    <citation type="submission" date="2022-04" db="EMBL/GenBank/DDBJ databases">
        <title>Complete genome sequences of Ezakiella coagulans and Fenollaria massiliensis.</title>
        <authorList>
            <person name="France M.T."/>
            <person name="Clifford J."/>
            <person name="Narina S."/>
            <person name="Rutt L."/>
            <person name="Ravel J."/>
        </authorList>
    </citation>
    <scope>NUCLEOTIDE SEQUENCE</scope>
    <source>
        <strain evidence="10">C0061C2</strain>
    </source>
</reference>
<evidence type="ECO:0000256" key="3">
    <source>
        <dbReference type="ARBA" id="ARBA00022598"/>
    </source>
</evidence>
<comment type="domain">
    <text evidence="8">The N-terminal region contains the highly conserved SGGXDS motif, predicted to be a P-loop motif involved in ATP binding.</text>
</comment>
<sequence>MNSIEKFRNFIKENNLINKSDTIVSAVSGGSDSVFMLEMLLSIKEEYNLHIIVCHVNHGLRGAEAQRDEDFVKNLSEKYGLIYEVEHIDMAGYAKEHSLTCEEAGRKLRYIFFEELKNKYKANSVAIAHNENDVAETMMLNIFRGTGLDGLESIPLRRDFYIRPILCFEKSEILEYLKENNINYVDDSTNFTNDYKRNLIRNEMIPFIEKNFNENVIASMARLAAISKENNEYIEIIINDKYKSIVKAGSIDRDGFNKLHHYEKTIILRKFLKENLKYLNNISKENIEEMINLILLDSGKRYDIDNKHYLVNDFDKTTFKVLDNNEFSEEISLDFKLDKVYNIYGRKFKFVLSDKILSKKYLDYDLLNGKLSLRNRRSGDRFNPFGMSGSKKIKDYFIDKKISSDERAKILFLTNDEDIACVIGYDIANKYRASTKTKNYLNIIMEDNYGL</sequence>
<evidence type="ECO:0000313" key="10">
    <source>
        <dbReference type="EMBL" id="UQK59556.1"/>
    </source>
</evidence>
<feature type="binding site" evidence="8">
    <location>
        <begin position="28"/>
        <end position="33"/>
    </location>
    <ligand>
        <name>ATP</name>
        <dbReference type="ChEBI" id="CHEBI:30616"/>
    </ligand>
</feature>
<dbReference type="SMART" id="SM00977">
    <property type="entry name" value="TilS_C"/>
    <property type="match status" value="1"/>
</dbReference>
<gene>
    <name evidence="8 10" type="primary">tilS</name>
    <name evidence="10" type="ORF">M1R53_02615</name>
</gene>
<dbReference type="InterPro" id="IPR011063">
    <property type="entry name" value="TilS/TtcA_N"/>
</dbReference>
<keyword evidence="2 8" id="KW-0963">Cytoplasm</keyword>
<dbReference type="EC" id="6.3.4.19" evidence="8"/>
<dbReference type="InterPro" id="IPR012796">
    <property type="entry name" value="Lysidine-tRNA-synth_C"/>
</dbReference>
<dbReference type="Gene3D" id="3.40.50.620">
    <property type="entry name" value="HUPs"/>
    <property type="match status" value="1"/>
</dbReference>
<dbReference type="InterPro" id="IPR014729">
    <property type="entry name" value="Rossmann-like_a/b/a_fold"/>
</dbReference>
<keyword evidence="11" id="KW-1185">Reference proteome</keyword>
<dbReference type="GO" id="GO:0032267">
    <property type="term" value="F:tRNA(Ile)-lysidine synthase activity"/>
    <property type="evidence" value="ECO:0007669"/>
    <property type="project" value="UniProtKB-EC"/>
</dbReference>
<dbReference type="Pfam" id="PF11734">
    <property type="entry name" value="TilS_C"/>
    <property type="match status" value="1"/>
</dbReference>
<organism evidence="10 11">
    <name type="scientific">Fenollaria massiliensis</name>
    <dbReference type="NCBI Taxonomy" id="938288"/>
    <lineage>
        <taxon>Bacteria</taxon>
        <taxon>Bacillati</taxon>
        <taxon>Bacillota</taxon>
        <taxon>Clostridia</taxon>
        <taxon>Eubacteriales</taxon>
        <taxon>Fenollaria</taxon>
    </lineage>
</organism>
<dbReference type="InterPro" id="IPR012094">
    <property type="entry name" value="tRNA_Ile_lys_synt"/>
</dbReference>
<evidence type="ECO:0000256" key="2">
    <source>
        <dbReference type="ARBA" id="ARBA00022490"/>
    </source>
</evidence>
<evidence type="ECO:0000256" key="7">
    <source>
        <dbReference type="ARBA" id="ARBA00048539"/>
    </source>
</evidence>
<name>A0A9E7DKI1_9FIRM</name>
<protein>
    <recommendedName>
        <fullName evidence="8">tRNA(Ile)-lysidine synthase</fullName>
        <ecNumber evidence="8">6.3.4.19</ecNumber>
    </recommendedName>
    <alternativeName>
        <fullName evidence="8">tRNA(Ile)-2-lysyl-cytidine synthase</fullName>
    </alternativeName>
    <alternativeName>
        <fullName evidence="8">tRNA(Ile)-lysidine synthetase</fullName>
    </alternativeName>
</protein>
<dbReference type="SUPFAM" id="SSF52402">
    <property type="entry name" value="Adenine nucleotide alpha hydrolases-like"/>
    <property type="match status" value="1"/>
</dbReference>
<evidence type="ECO:0000256" key="1">
    <source>
        <dbReference type="ARBA" id="ARBA00004496"/>
    </source>
</evidence>
<dbReference type="InterPro" id="IPR012795">
    <property type="entry name" value="tRNA_Ile_lys_synt_N"/>
</dbReference>
<dbReference type="Pfam" id="PF01171">
    <property type="entry name" value="ATP_bind_3"/>
    <property type="match status" value="1"/>
</dbReference>
<comment type="subcellular location">
    <subcellularLocation>
        <location evidence="1 8">Cytoplasm</location>
    </subcellularLocation>
</comment>
<dbReference type="KEGG" id="fms:M1R53_02615"/>
<dbReference type="CDD" id="cd01992">
    <property type="entry name" value="TilS_N"/>
    <property type="match status" value="1"/>
</dbReference>
<dbReference type="AlphaFoldDB" id="A0A9E7DKI1"/>
<dbReference type="GO" id="GO:0006400">
    <property type="term" value="P:tRNA modification"/>
    <property type="evidence" value="ECO:0007669"/>
    <property type="project" value="UniProtKB-UniRule"/>
</dbReference>
<dbReference type="PANTHER" id="PTHR43033:SF1">
    <property type="entry name" value="TRNA(ILE)-LYSIDINE SYNTHASE-RELATED"/>
    <property type="match status" value="1"/>
</dbReference>
<dbReference type="NCBIfam" id="TIGR02433">
    <property type="entry name" value="lysidine_TilS_C"/>
    <property type="match status" value="1"/>
</dbReference>
<dbReference type="Proteomes" id="UP000831151">
    <property type="component" value="Chromosome"/>
</dbReference>
<comment type="catalytic activity">
    <reaction evidence="7 8">
        <text>cytidine(34) in tRNA(Ile2) + L-lysine + ATP = lysidine(34) in tRNA(Ile2) + AMP + diphosphate + H(+)</text>
        <dbReference type="Rhea" id="RHEA:43744"/>
        <dbReference type="Rhea" id="RHEA-COMP:10625"/>
        <dbReference type="Rhea" id="RHEA-COMP:10670"/>
        <dbReference type="ChEBI" id="CHEBI:15378"/>
        <dbReference type="ChEBI" id="CHEBI:30616"/>
        <dbReference type="ChEBI" id="CHEBI:32551"/>
        <dbReference type="ChEBI" id="CHEBI:33019"/>
        <dbReference type="ChEBI" id="CHEBI:82748"/>
        <dbReference type="ChEBI" id="CHEBI:83665"/>
        <dbReference type="ChEBI" id="CHEBI:456215"/>
        <dbReference type="EC" id="6.3.4.19"/>
    </reaction>
</comment>
<dbReference type="NCBIfam" id="TIGR02432">
    <property type="entry name" value="lysidine_TilS_N"/>
    <property type="match status" value="1"/>
</dbReference>
<keyword evidence="6 8" id="KW-0067">ATP-binding</keyword>
<dbReference type="GO" id="GO:0005737">
    <property type="term" value="C:cytoplasm"/>
    <property type="evidence" value="ECO:0007669"/>
    <property type="project" value="UniProtKB-SubCell"/>
</dbReference>
<dbReference type="HAMAP" id="MF_01161">
    <property type="entry name" value="tRNA_Ile_lys_synt"/>
    <property type="match status" value="1"/>
</dbReference>
<feature type="domain" description="Lysidine-tRNA(Ile) synthetase C-terminal" evidence="9">
    <location>
        <begin position="371"/>
        <end position="443"/>
    </location>
</feature>